<dbReference type="PRINTS" id="PR00171">
    <property type="entry name" value="SUGRTRNSPORT"/>
</dbReference>
<evidence type="ECO:0000256" key="4">
    <source>
        <dbReference type="ARBA" id="ARBA00022597"/>
    </source>
</evidence>
<evidence type="ECO:0000313" key="13">
    <source>
        <dbReference type="Proteomes" id="UP000032304"/>
    </source>
</evidence>
<comment type="similarity">
    <text evidence="2 9">Belongs to the major facilitator superfamily. Sugar transporter (TC 2.A.1.1) family.</text>
</comment>
<protein>
    <recommendedName>
        <fullName evidence="11">Major facilitator superfamily (MFS) profile domain-containing protein</fullName>
    </recommendedName>
</protein>
<keyword evidence="13" id="KW-1185">Reference proteome</keyword>
<evidence type="ECO:0000256" key="7">
    <source>
        <dbReference type="ARBA" id="ARBA00022989"/>
    </source>
</evidence>
<feature type="transmembrane region" description="Helical" evidence="10">
    <location>
        <begin position="357"/>
        <end position="381"/>
    </location>
</feature>
<keyword evidence="5 10" id="KW-0812">Transmembrane</keyword>
<dbReference type="AlphaFoldDB" id="A0A0D2NGI6"/>
<dbReference type="Gene3D" id="1.20.1250.20">
    <property type="entry name" value="MFS general substrate transporter like domains"/>
    <property type="match status" value="1"/>
</dbReference>
<dbReference type="Pfam" id="PF00083">
    <property type="entry name" value="Sugar_tr"/>
    <property type="match status" value="1"/>
</dbReference>
<dbReference type="FunFam" id="1.20.1250.20:FF:000025">
    <property type="entry name" value="probable polyol transporter 4"/>
    <property type="match status" value="1"/>
</dbReference>
<organism evidence="12 13">
    <name type="scientific">Gossypium raimondii</name>
    <name type="common">Peruvian cotton</name>
    <name type="synonym">Gossypium klotzschianum subsp. raimondii</name>
    <dbReference type="NCBI Taxonomy" id="29730"/>
    <lineage>
        <taxon>Eukaryota</taxon>
        <taxon>Viridiplantae</taxon>
        <taxon>Streptophyta</taxon>
        <taxon>Embryophyta</taxon>
        <taxon>Tracheophyta</taxon>
        <taxon>Spermatophyta</taxon>
        <taxon>Magnoliopsida</taxon>
        <taxon>eudicotyledons</taxon>
        <taxon>Gunneridae</taxon>
        <taxon>Pentapetalae</taxon>
        <taxon>rosids</taxon>
        <taxon>malvids</taxon>
        <taxon>Malvales</taxon>
        <taxon>Malvaceae</taxon>
        <taxon>Malvoideae</taxon>
        <taxon>Gossypium</taxon>
    </lineage>
</organism>
<dbReference type="OMA" id="WVFFFTR"/>
<dbReference type="OrthoDB" id="6339427at2759"/>
<dbReference type="NCBIfam" id="TIGR00879">
    <property type="entry name" value="SP"/>
    <property type="match status" value="1"/>
</dbReference>
<feature type="domain" description="Major facilitator superfamily (MFS) profile" evidence="11">
    <location>
        <begin position="37"/>
        <end position="484"/>
    </location>
</feature>
<dbReference type="PANTHER" id="PTHR48020">
    <property type="entry name" value="PROTON MYO-INOSITOL COTRANSPORTER"/>
    <property type="match status" value="1"/>
</dbReference>
<keyword evidence="4" id="KW-0762">Sugar transport</keyword>
<dbReference type="InterPro" id="IPR036259">
    <property type="entry name" value="MFS_trans_sf"/>
</dbReference>
<comment type="subcellular location">
    <subcellularLocation>
        <location evidence="1">Membrane</location>
        <topology evidence="1">Multi-pass membrane protein</topology>
    </subcellularLocation>
</comment>
<dbReference type="GO" id="GO:0016020">
    <property type="term" value="C:membrane"/>
    <property type="evidence" value="ECO:0007669"/>
    <property type="project" value="UniProtKB-SubCell"/>
</dbReference>
<dbReference type="InterPro" id="IPR020846">
    <property type="entry name" value="MFS_dom"/>
</dbReference>
<proteinExistence type="inferred from homology"/>
<feature type="transmembrane region" description="Helical" evidence="10">
    <location>
        <begin position="160"/>
        <end position="178"/>
    </location>
</feature>
<dbReference type="PROSITE" id="PS00217">
    <property type="entry name" value="SUGAR_TRANSPORT_2"/>
    <property type="match status" value="1"/>
</dbReference>
<feature type="transmembrane region" description="Helical" evidence="10">
    <location>
        <begin position="388"/>
        <end position="417"/>
    </location>
</feature>
<dbReference type="InterPro" id="IPR050814">
    <property type="entry name" value="Myo-inositol_Transporter"/>
</dbReference>
<dbReference type="eggNOG" id="KOG0254">
    <property type="taxonomic scope" value="Eukaryota"/>
</dbReference>
<evidence type="ECO:0000256" key="8">
    <source>
        <dbReference type="ARBA" id="ARBA00023136"/>
    </source>
</evidence>
<feature type="transmembrane region" description="Helical" evidence="10">
    <location>
        <begin position="128"/>
        <end position="148"/>
    </location>
</feature>
<reference evidence="12 13" key="1">
    <citation type="journal article" date="2012" name="Nature">
        <title>Repeated polyploidization of Gossypium genomes and the evolution of spinnable cotton fibres.</title>
        <authorList>
            <person name="Paterson A.H."/>
            <person name="Wendel J.F."/>
            <person name="Gundlach H."/>
            <person name="Guo H."/>
            <person name="Jenkins J."/>
            <person name="Jin D."/>
            <person name="Llewellyn D."/>
            <person name="Showmaker K.C."/>
            <person name="Shu S."/>
            <person name="Udall J."/>
            <person name="Yoo M.J."/>
            <person name="Byers R."/>
            <person name="Chen W."/>
            <person name="Doron-Faigenboim A."/>
            <person name="Duke M.V."/>
            <person name="Gong L."/>
            <person name="Grimwood J."/>
            <person name="Grover C."/>
            <person name="Grupp K."/>
            <person name="Hu G."/>
            <person name="Lee T.H."/>
            <person name="Li J."/>
            <person name="Lin L."/>
            <person name="Liu T."/>
            <person name="Marler B.S."/>
            <person name="Page J.T."/>
            <person name="Roberts A.W."/>
            <person name="Romanel E."/>
            <person name="Sanders W.S."/>
            <person name="Szadkowski E."/>
            <person name="Tan X."/>
            <person name="Tang H."/>
            <person name="Xu C."/>
            <person name="Wang J."/>
            <person name="Wang Z."/>
            <person name="Zhang D."/>
            <person name="Zhang L."/>
            <person name="Ashrafi H."/>
            <person name="Bedon F."/>
            <person name="Bowers J.E."/>
            <person name="Brubaker C.L."/>
            <person name="Chee P.W."/>
            <person name="Das S."/>
            <person name="Gingle A.R."/>
            <person name="Haigler C.H."/>
            <person name="Harker D."/>
            <person name="Hoffmann L.V."/>
            <person name="Hovav R."/>
            <person name="Jones D.C."/>
            <person name="Lemke C."/>
            <person name="Mansoor S."/>
            <person name="ur Rahman M."/>
            <person name="Rainville L.N."/>
            <person name="Rambani A."/>
            <person name="Reddy U.K."/>
            <person name="Rong J.K."/>
            <person name="Saranga Y."/>
            <person name="Scheffler B.E."/>
            <person name="Scheffler J.A."/>
            <person name="Stelly D.M."/>
            <person name="Triplett B.A."/>
            <person name="Van Deynze A."/>
            <person name="Vaslin M.F."/>
            <person name="Waghmare V.N."/>
            <person name="Walford S.A."/>
            <person name="Wright R.J."/>
            <person name="Zaki E.A."/>
            <person name="Zhang T."/>
            <person name="Dennis E.S."/>
            <person name="Mayer K.F."/>
            <person name="Peterson D.G."/>
            <person name="Rokhsar D.S."/>
            <person name="Wang X."/>
            <person name="Schmutz J."/>
        </authorList>
    </citation>
    <scope>NUCLEOTIDE SEQUENCE [LARGE SCALE GENOMIC DNA]</scope>
</reference>
<gene>
    <name evidence="12" type="ORF">B456_002G011700</name>
</gene>
<evidence type="ECO:0000259" key="11">
    <source>
        <dbReference type="PROSITE" id="PS50850"/>
    </source>
</evidence>
<keyword evidence="7 10" id="KW-1133">Transmembrane helix</keyword>
<accession>A0A0D2NGI6</accession>
<feature type="transmembrane region" description="Helical" evidence="10">
    <location>
        <begin position="73"/>
        <end position="95"/>
    </location>
</feature>
<evidence type="ECO:0000313" key="12">
    <source>
        <dbReference type="EMBL" id="KJB12318.1"/>
    </source>
</evidence>
<dbReference type="GO" id="GO:0015293">
    <property type="term" value="F:symporter activity"/>
    <property type="evidence" value="ECO:0007669"/>
    <property type="project" value="UniProtKB-KW"/>
</dbReference>
<dbReference type="Proteomes" id="UP000032304">
    <property type="component" value="Chromosome 2"/>
</dbReference>
<keyword evidence="6" id="KW-0769">Symport</keyword>
<evidence type="ECO:0000256" key="9">
    <source>
        <dbReference type="RuleBase" id="RU003346"/>
    </source>
</evidence>
<dbReference type="PROSITE" id="PS00216">
    <property type="entry name" value="SUGAR_TRANSPORT_1"/>
    <property type="match status" value="1"/>
</dbReference>
<dbReference type="InterPro" id="IPR005829">
    <property type="entry name" value="Sugar_transporter_CS"/>
</dbReference>
<evidence type="ECO:0000256" key="3">
    <source>
        <dbReference type="ARBA" id="ARBA00022448"/>
    </source>
</evidence>
<dbReference type="EMBL" id="CM001741">
    <property type="protein sequence ID" value="KJB12318.1"/>
    <property type="molecule type" value="Genomic_DNA"/>
</dbReference>
<dbReference type="InterPro" id="IPR003663">
    <property type="entry name" value="Sugar/inositol_transpt"/>
</dbReference>
<dbReference type="PANTHER" id="PTHR48020:SF49">
    <property type="entry name" value="SUGAR TRANSPORTER"/>
    <property type="match status" value="1"/>
</dbReference>
<evidence type="ECO:0000256" key="2">
    <source>
        <dbReference type="ARBA" id="ARBA00010992"/>
    </source>
</evidence>
<dbReference type="PROSITE" id="PS50850">
    <property type="entry name" value="MFS"/>
    <property type="match status" value="1"/>
</dbReference>
<evidence type="ECO:0000256" key="1">
    <source>
        <dbReference type="ARBA" id="ARBA00004141"/>
    </source>
</evidence>
<keyword evidence="3 9" id="KW-0813">Transport</keyword>
<feature type="transmembrane region" description="Helical" evidence="10">
    <location>
        <begin position="330"/>
        <end position="351"/>
    </location>
</feature>
<evidence type="ECO:0000256" key="5">
    <source>
        <dbReference type="ARBA" id="ARBA00022692"/>
    </source>
</evidence>
<feature type="transmembrane region" description="Helical" evidence="10">
    <location>
        <begin position="33"/>
        <end position="61"/>
    </location>
</feature>
<evidence type="ECO:0000256" key="6">
    <source>
        <dbReference type="ARBA" id="ARBA00022847"/>
    </source>
</evidence>
<name>A0A0D2NGI6_GOSRA</name>
<sequence>MAGSGHENGAVSIRPADNLAVFEVSKKPKKSKFALGCAMLASLTSMLLGYDIGVMSGAIIFIKKDLKISDGQIEILVGILNLYCLVGSIVAGTIADWIGRRYTILLANVIIFVGSLFMGFSVNYAFLMVGRFIAGIGVGFAIMGAVLYNAEISPASSRGFLTSFPEVCINVGILLGYVSNYAFSKLPTRIGWRLMLGAGATPSIFLVFAVLVMPESPRWLVMQGKLGEAKVVLEKTLDTKEEAQLRLNDIKEAAGIPQDSTGDVVVVQKQTNSNGVWRELLLHPTPTVKHILICTVGIHFFQQSSGVDAVVVYSPRIFEKAGITSSNEQLLTTVAVGICKTIFILVATFLLDKSGRRALLLISTGGMVVSLATLGFSLTIINHSEAKLTWAIALCITMVLSFAAFFAIGMGPIAGIYTSEIFPLKLRAQGISLGVAVNRVTSGIISMTFLSLYQAITIGGAFFLFAGIAAVGWLFFNICLPETRGKTLEETERLFGNLVGWREVDKKMKEDNTKGTTHGQEGSDG</sequence>
<dbReference type="InterPro" id="IPR005828">
    <property type="entry name" value="MFS_sugar_transport-like"/>
</dbReference>
<dbReference type="SUPFAM" id="SSF103473">
    <property type="entry name" value="MFS general substrate transporter"/>
    <property type="match status" value="1"/>
</dbReference>
<feature type="transmembrane region" description="Helical" evidence="10">
    <location>
        <begin position="452"/>
        <end position="476"/>
    </location>
</feature>
<dbReference type="KEGG" id="gra:105773553"/>
<feature type="transmembrane region" description="Helical" evidence="10">
    <location>
        <begin position="102"/>
        <end position="122"/>
    </location>
</feature>
<keyword evidence="8 10" id="KW-0472">Membrane</keyword>
<evidence type="ECO:0000256" key="10">
    <source>
        <dbReference type="SAM" id="Phobius"/>
    </source>
</evidence>
<feature type="transmembrane region" description="Helical" evidence="10">
    <location>
        <begin position="190"/>
        <end position="213"/>
    </location>
</feature>
<dbReference type="Gramene" id="KJB12318">
    <property type="protein sequence ID" value="KJB12318"/>
    <property type="gene ID" value="B456_002G011700"/>
</dbReference>